<sequence>MWKRVFVVLFSLHLILLAGVLVWFFSLPKAGTKAVQALASSNASGEPSTAVEIQIDQNAANLFLAQALANQPELSNILSSANVSFGDTWTTDLNIKVDQQVVPFTLTCLPTITNGNLDLQIVHASIGGTTMTDTFVNILQLLHLPSWITFDPAAETIHIDFADLPGDKVKVHLERYSAARHTLTAQVVPMLPTSG</sequence>
<evidence type="ECO:0000256" key="1">
    <source>
        <dbReference type="SAM" id="Phobius"/>
    </source>
</evidence>
<comment type="caution">
    <text evidence="2">The sequence shown here is derived from an EMBL/GenBank/DDBJ whole genome shotgun (WGS) entry which is preliminary data.</text>
</comment>
<dbReference type="InterPro" id="IPR018672">
    <property type="entry name" value="DUF2140"/>
</dbReference>
<keyword evidence="1" id="KW-1133">Transmembrane helix</keyword>
<keyword evidence="1" id="KW-0812">Transmembrane</keyword>
<evidence type="ECO:0000313" key="2">
    <source>
        <dbReference type="EMBL" id="MDQ0191186.1"/>
    </source>
</evidence>
<feature type="transmembrane region" description="Helical" evidence="1">
    <location>
        <begin position="6"/>
        <end position="25"/>
    </location>
</feature>
<organism evidence="2 3">
    <name type="scientific">Alicyclobacillus cycloheptanicus</name>
    <dbReference type="NCBI Taxonomy" id="1457"/>
    <lineage>
        <taxon>Bacteria</taxon>
        <taxon>Bacillati</taxon>
        <taxon>Bacillota</taxon>
        <taxon>Bacilli</taxon>
        <taxon>Bacillales</taxon>
        <taxon>Alicyclobacillaceae</taxon>
        <taxon>Alicyclobacillus</taxon>
    </lineage>
</organism>
<keyword evidence="3" id="KW-1185">Reference proteome</keyword>
<accession>A0ABT9XLK4</accession>
<protein>
    <submittedName>
        <fullName evidence="2">Uncharacterized protein YpmS</fullName>
    </submittedName>
</protein>
<dbReference type="Proteomes" id="UP001232973">
    <property type="component" value="Unassembled WGS sequence"/>
</dbReference>
<dbReference type="RefSeq" id="WP_274456884.1">
    <property type="nucleotide sequence ID" value="NZ_CP067097.1"/>
</dbReference>
<evidence type="ECO:0000313" key="3">
    <source>
        <dbReference type="Proteomes" id="UP001232973"/>
    </source>
</evidence>
<keyword evidence="1" id="KW-0472">Membrane</keyword>
<reference evidence="2 3" key="1">
    <citation type="submission" date="2023-07" db="EMBL/GenBank/DDBJ databases">
        <title>Genomic Encyclopedia of Type Strains, Phase IV (KMG-IV): sequencing the most valuable type-strain genomes for metagenomic binning, comparative biology and taxonomic classification.</title>
        <authorList>
            <person name="Goeker M."/>
        </authorList>
    </citation>
    <scope>NUCLEOTIDE SEQUENCE [LARGE SCALE GENOMIC DNA]</scope>
    <source>
        <strain evidence="2 3">DSM 4006</strain>
    </source>
</reference>
<gene>
    <name evidence="2" type="ORF">J2S03_003055</name>
</gene>
<dbReference type="EMBL" id="JAUSTP010000034">
    <property type="protein sequence ID" value="MDQ0191186.1"/>
    <property type="molecule type" value="Genomic_DNA"/>
</dbReference>
<proteinExistence type="predicted"/>
<dbReference type="Pfam" id="PF09911">
    <property type="entry name" value="DUF2140"/>
    <property type="match status" value="1"/>
</dbReference>
<name>A0ABT9XLK4_9BACL</name>